<feature type="domain" description="YhcG PDDEXK nuclease" evidence="1">
    <location>
        <begin position="218"/>
        <end position="370"/>
    </location>
</feature>
<comment type="caution">
    <text evidence="3">The sequence shown here is derived from an EMBL/GenBank/DDBJ whole genome shotgun (WGS) entry which is preliminary data.</text>
</comment>
<dbReference type="Gene3D" id="3.40.1350.10">
    <property type="match status" value="1"/>
</dbReference>
<gene>
    <name evidence="3" type="ORF">GO495_14360</name>
</gene>
<accession>A0A6N8JBX8</accession>
<dbReference type="InterPro" id="IPR009362">
    <property type="entry name" value="YhcG_C"/>
</dbReference>
<dbReference type="PANTHER" id="PTHR30547:SF5">
    <property type="entry name" value="NUCLEASE YHCG-RELATED"/>
    <property type="match status" value="1"/>
</dbReference>
<sequence length="383" mass="44145">MKDYGVLFLEIKNKIQKAQVKTVITANAHMLFLYWEMGNYILKHQNEQGWGAKIIKLLAADLKKEFPAIKGFSARNLLYMKQFSEAYPIEFLRRFVELEDELNSKNAFAQQLVSQMLSIDNQNFVIAQQPAAQLDEVVFLQSVVAKLTWSHHMILLDKLTHPGKRFWYMLNTIEHGNSRNVLAMQIQSDLFERQVVAKKITNFSRTLPEPNTDFANYIIKDPYIFDFVQAKEKADERNIEQQLTDHITKFLLELGKGFAFIGKQVKMEVGGQDFYIDLLLYHIRLHAYVVVELKARDFQAGDAGQLNFYINLINDRMKGPNDHDTIGILLCKGKNEVLAEYALRGMMHPIGVAEYQLAKAVPEELKSQLPDIADLEQELAEEQ</sequence>
<dbReference type="Pfam" id="PF06250">
    <property type="entry name" value="YhcG_C"/>
    <property type="match status" value="1"/>
</dbReference>
<dbReference type="Pfam" id="PF17761">
    <property type="entry name" value="DUF1016_N"/>
    <property type="match status" value="2"/>
</dbReference>
<dbReference type="GO" id="GO:0003676">
    <property type="term" value="F:nucleic acid binding"/>
    <property type="evidence" value="ECO:0007669"/>
    <property type="project" value="InterPro"/>
</dbReference>
<dbReference type="RefSeq" id="WP_157300392.1">
    <property type="nucleotide sequence ID" value="NZ_BAAAZB010000006.1"/>
</dbReference>
<dbReference type="AlphaFoldDB" id="A0A6N8JBX8"/>
<evidence type="ECO:0000313" key="3">
    <source>
        <dbReference type="EMBL" id="MVT41769.1"/>
    </source>
</evidence>
<name>A0A6N8JBX8_9BACT</name>
<evidence type="ECO:0000259" key="1">
    <source>
        <dbReference type="Pfam" id="PF06250"/>
    </source>
</evidence>
<evidence type="ECO:0000259" key="2">
    <source>
        <dbReference type="Pfam" id="PF17761"/>
    </source>
</evidence>
<proteinExistence type="predicted"/>
<dbReference type="InterPro" id="IPR041527">
    <property type="entry name" value="YhcG_N"/>
</dbReference>
<protein>
    <submittedName>
        <fullName evidence="3">DUF1016 family protein</fullName>
    </submittedName>
</protein>
<dbReference type="InterPro" id="IPR011856">
    <property type="entry name" value="tRNA_endonuc-like_dom_sf"/>
</dbReference>
<keyword evidence="4" id="KW-1185">Reference proteome</keyword>
<dbReference type="PANTHER" id="PTHR30547">
    <property type="entry name" value="UNCHARACTERIZED PROTEIN YHCG-RELATED"/>
    <property type="match status" value="1"/>
</dbReference>
<feature type="domain" description="YhcG N-terminal" evidence="2">
    <location>
        <begin position="131"/>
        <end position="193"/>
    </location>
</feature>
<feature type="domain" description="YhcG N-terminal" evidence="2">
    <location>
        <begin position="10"/>
        <end position="88"/>
    </location>
</feature>
<dbReference type="InterPro" id="IPR053148">
    <property type="entry name" value="PD-DEXK-like_domain"/>
</dbReference>
<dbReference type="OrthoDB" id="9801263at2"/>
<organism evidence="3 4">
    <name type="scientific">Chitinophaga oryziterrae</name>
    <dbReference type="NCBI Taxonomy" id="1031224"/>
    <lineage>
        <taxon>Bacteria</taxon>
        <taxon>Pseudomonadati</taxon>
        <taxon>Bacteroidota</taxon>
        <taxon>Chitinophagia</taxon>
        <taxon>Chitinophagales</taxon>
        <taxon>Chitinophagaceae</taxon>
        <taxon>Chitinophaga</taxon>
    </lineage>
</organism>
<dbReference type="Proteomes" id="UP000468388">
    <property type="component" value="Unassembled WGS sequence"/>
</dbReference>
<dbReference type="EMBL" id="WRXO01000003">
    <property type="protein sequence ID" value="MVT41769.1"/>
    <property type="molecule type" value="Genomic_DNA"/>
</dbReference>
<evidence type="ECO:0000313" key="4">
    <source>
        <dbReference type="Proteomes" id="UP000468388"/>
    </source>
</evidence>
<reference evidence="3 4" key="1">
    <citation type="submission" date="2019-12" db="EMBL/GenBank/DDBJ databases">
        <title>The draft genomic sequence of strain Chitinophaga oryziterrae JCM 16595.</title>
        <authorList>
            <person name="Zhang X."/>
        </authorList>
    </citation>
    <scope>NUCLEOTIDE SEQUENCE [LARGE SCALE GENOMIC DNA]</scope>
    <source>
        <strain evidence="3 4">JCM 16595</strain>
    </source>
</reference>